<accession>A0A6P6AJT8</accession>
<dbReference type="AlphaFoldDB" id="A0A6P6AJT8"/>
<proteinExistence type="predicted"/>
<protein>
    <submittedName>
        <fullName evidence="2">Uncharacterized protein LOC111310163 isoform X2</fullName>
    </submittedName>
</protein>
<dbReference type="Proteomes" id="UP000515121">
    <property type="component" value="Unplaced"/>
</dbReference>
<gene>
    <name evidence="2" type="primary">LOC111310163</name>
</gene>
<keyword evidence="1" id="KW-1185">Reference proteome</keyword>
<reference evidence="2" key="1">
    <citation type="submission" date="2025-08" db="UniProtKB">
        <authorList>
            <consortium name="RefSeq"/>
        </authorList>
    </citation>
    <scope>IDENTIFICATION</scope>
    <source>
        <tissue evidence="2">Fruit stalk</tissue>
    </source>
</reference>
<dbReference type="RefSeq" id="XP_022765076.1">
    <property type="nucleotide sequence ID" value="XM_022909341.1"/>
</dbReference>
<evidence type="ECO:0000313" key="2">
    <source>
        <dbReference type="RefSeq" id="XP_022765076.1"/>
    </source>
</evidence>
<evidence type="ECO:0000313" key="1">
    <source>
        <dbReference type="Proteomes" id="UP000515121"/>
    </source>
</evidence>
<name>A0A6P6AJT8_DURZI</name>
<sequence>MELDLCDWCYGGTPVALEFGGHGIIRVCPIMENMEIQIIPLIERDKAVAQQTKTRVHPFIRMKQWNLAISAHLSTMEAKKIILQGRKPLSLPSISKRMGKMMIPMETILVVLREGIGGRAHFITNILIQNMQICHPNTVRNTG</sequence>
<organism evidence="1 2">
    <name type="scientific">Durio zibethinus</name>
    <name type="common">Durian</name>
    <dbReference type="NCBI Taxonomy" id="66656"/>
    <lineage>
        <taxon>Eukaryota</taxon>
        <taxon>Viridiplantae</taxon>
        <taxon>Streptophyta</taxon>
        <taxon>Embryophyta</taxon>
        <taxon>Tracheophyta</taxon>
        <taxon>Spermatophyta</taxon>
        <taxon>Magnoliopsida</taxon>
        <taxon>eudicotyledons</taxon>
        <taxon>Gunneridae</taxon>
        <taxon>Pentapetalae</taxon>
        <taxon>rosids</taxon>
        <taxon>malvids</taxon>
        <taxon>Malvales</taxon>
        <taxon>Malvaceae</taxon>
        <taxon>Helicteroideae</taxon>
        <taxon>Durio</taxon>
    </lineage>
</organism>
<dbReference type="GeneID" id="111310163"/>